<accession>A0A2P2QF91</accession>
<organism evidence="1">
    <name type="scientific">Rhizophora mucronata</name>
    <name type="common">Asiatic mangrove</name>
    <dbReference type="NCBI Taxonomy" id="61149"/>
    <lineage>
        <taxon>Eukaryota</taxon>
        <taxon>Viridiplantae</taxon>
        <taxon>Streptophyta</taxon>
        <taxon>Embryophyta</taxon>
        <taxon>Tracheophyta</taxon>
        <taxon>Spermatophyta</taxon>
        <taxon>Magnoliopsida</taxon>
        <taxon>eudicotyledons</taxon>
        <taxon>Gunneridae</taxon>
        <taxon>Pentapetalae</taxon>
        <taxon>rosids</taxon>
        <taxon>fabids</taxon>
        <taxon>Malpighiales</taxon>
        <taxon>Rhizophoraceae</taxon>
        <taxon>Rhizophora</taxon>
    </lineage>
</organism>
<protein>
    <submittedName>
        <fullName evidence="1">Uncharacterized protein</fullName>
    </submittedName>
</protein>
<dbReference type="EMBL" id="GGEC01085132">
    <property type="protein sequence ID" value="MBX65616.1"/>
    <property type="molecule type" value="Transcribed_RNA"/>
</dbReference>
<sequence>MHRCVYQYEQLSSNLDQVRYL</sequence>
<name>A0A2P2QF91_RHIMU</name>
<reference evidence="1" key="1">
    <citation type="submission" date="2018-02" db="EMBL/GenBank/DDBJ databases">
        <title>Rhizophora mucronata_Transcriptome.</title>
        <authorList>
            <person name="Meera S.P."/>
            <person name="Sreeshan A."/>
            <person name="Augustine A."/>
        </authorList>
    </citation>
    <scope>NUCLEOTIDE SEQUENCE</scope>
    <source>
        <tissue evidence="1">Leaf</tissue>
    </source>
</reference>
<dbReference type="AlphaFoldDB" id="A0A2P2QF91"/>
<evidence type="ECO:0000313" key="1">
    <source>
        <dbReference type="EMBL" id="MBX65616.1"/>
    </source>
</evidence>
<proteinExistence type="predicted"/>